<dbReference type="InterPro" id="IPR050174">
    <property type="entry name" value="Protocadherin/Cadherin-CA"/>
</dbReference>
<evidence type="ECO:0000256" key="1">
    <source>
        <dbReference type="ARBA" id="ARBA00004251"/>
    </source>
</evidence>
<feature type="domain" description="Cadherin" evidence="12">
    <location>
        <begin position="445"/>
        <end position="558"/>
    </location>
</feature>
<organism evidence="13 14">
    <name type="scientific">Ciona savignyi</name>
    <name type="common">Pacific transparent sea squirt</name>
    <dbReference type="NCBI Taxonomy" id="51511"/>
    <lineage>
        <taxon>Eukaryota</taxon>
        <taxon>Metazoa</taxon>
        <taxon>Chordata</taxon>
        <taxon>Tunicata</taxon>
        <taxon>Ascidiacea</taxon>
        <taxon>Phlebobranchia</taxon>
        <taxon>Cionidae</taxon>
        <taxon>Ciona</taxon>
    </lineage>
</organism>
<feature type="domain" description="Cadherin" evidence="12">
    <location>
        <begin position="552"/>
        <end position="658"/>
    </location>
</feature>
<dbReference type="eggNOG" id="ENOG502QPMK">
    <property type="taxonomic scope" value="Eukaryota"/>
</dbReference>
<dbReference type="Ensembl" id="ENSCSAVT00000006422.1">
    <property type="protein sequence ID" value="ENSCSAVP00000006342.1"/>
    <property type="gene ID" value="ENSCSAVG00000003796.1"/>
</dbReference>
<dbReference type="Gene3D" id="2.60.40.60">
    <property type="entry name" value="Cadherins"/>
    <property type="match status" value="6"/>
</dbReference>
<reference evidence="13" key="2">
    <citation type="submission" date="2025-08" db="UniProtKB">
        <authorList>
            <consortium name="Ensembl"/>
        </authorList>
    </citation>
    <scope>IDENTIFICATION</scope>
</reference>
<proteinExistence type="predicted"/>
<dbReference type="InParanoid" id="H2YLZ0"/>
<feature type="domain" description="Cadherin" evidence="12">
    <location>
        <begin position="359"/>
        <end position="444"/>
    </location>
</feature>
<keyword evidence="9" id="KW-0472">Membrane</keyword>
<reference evidence="14" key="1">
    <citation type="submission" date="2003-08" db="EMBL/GenBank/DDBJ databases">
        <authorList>
            <person name="Birren B."/>
            <person name="Nusbaum C."/>
            <person name="Abebe A."/>
            <person name="Abouelleil A."/>
            <person name="Adekoya E."/>
            <person name="Ait-zahra M."/>
            <person name="Allen N."/>
            <person name="Allen T."/>
            <person name="An P."/>
            <person name="Anderson M."/>
            <person name="Anderson S."/>
            <person name="Arachchi H."/>
            <person name="Armbruster J."/>
            <person name="Bachantsang P."/>
            <person name="Baldwin J."/>
            <person name="Barry A."/>
            <person name="Bayul T."/>
            <person name="Blitshsteyn B."/>
            <person name="Bloom T."/>
            <person name="Blye J."/>
            <person name="Boguslavskiy L."/>
            <person name="Borowsky M."/>
            <person name="Boukhgalter B."/>
            <person name="Brunache A."/>
            <person name="Butler J."/>
            <person name="Calixte N."/>
            <person name="Calvo S."/>
            <person name="Camarata J."/>
            <person name="Campo K."/>
            <person name="Chang J."/>
            <person name="Cheshatsang Y."/>
            <person name="Citroen M."/>
            <person name="Collymore A."/>
            <person name="Considine T."/>
            <person name="Cook A."/>
            <person name="Cooke P."/>
            <person name="Corum B."/>
            <person name="Cuomo C."/>
            <person name="David R."/>
            <person name="Dawoe T."/>
            <person name="Degray S."/>
            <person name="Dodge S."/>
            <person name="Dooley K."/>
            <person name="Dorje P."/>
            <person name="Dorjee K."/>
            <person name="Dorris L."/>
            <person name="Duffey N."/>
            <person name="Dupes A."/>
            <person name="Elkins T."/>
            <person name="Engels R."/>
            <person name="Erickson J."/>
            <person name="Farina A."/>
            <person name="Faro S."/>
            <person name="Ferreira P."/>
            <person name="Fischer H."/>
            <person name="Fitzgerald M."/>
            <person name="Foley K."/>
            <person name="Gage D."/>
            <person name="Galagan J."/>
            <person name="Gearin G."/>
            <person name="Gnerre S."/>
            <person name="Gnirke A."/>
            <person name="Goyette A."/>
            <person name="Graham J."/>
            <person name="Grandbois E."/>
            <person name="Gyaltsen K."/>
            <person name="Hafez N."/>
            <person name="Hagopian D."/>
            <person name="Hagos B."/>
            <person name="Hall J."/>
            <person name="Hatcher B."/>
            <person name="Heller A."/>
            <person name="Higgins H."/>
            <person name="Honan T."/>
            <person name="Horn A."/>
            <person name="Houde N."/>
            <person name="Hughes L."/>
            <person name="Hulme W."/>
            <person name="Husby E."/>
            <person name="Iliev I."/>
            <person name="Jaffe D."/>
            <person name="Jones C."/>
            <person name="Kamal M."/>
            <person name="Kamat A."/>
            <person name="Kamvysselis M."/>
            <person name="Karlsson E."/>
            <person name="Kells C."/>
            <person name="Kieu A."/>
            <person name="Kisner P."/>
            <person name="Kodira C."/>
            <person name="Kulbokas E."/>
            <person name="Labutti K."/>
            <person name="Lama D."/>
            <person name="Landers T."/>
            <person name="Leger J."/>
            <person name="Levine S."/>
            <person name="Lewis D."/>
            <person name="Lewis T."/>
            <person name="Lindblad-toh K."/>
            <person name="Liu X."/>
            <person name="Lokyitsang T."/>
            <person name="Lokyitsang Y."/>
            <person name="Lucien O."/>
            <person name="Lui A."/>
            <person name="Ma L.J."/>
            <person name="Mabbitt R."/>
            <person name="Macdonald J."/>
            <person name="Maclean C."/>
            <person name="Major J."/>
            <person name="Manning J."/>
            <person name="Marabella R."/>
            <person name="Maru K."/>
            <person name="Matthews C."/>
            <person name="Mauceli E."/>
            <person name="Mccarthy M."/>
            <person name="Mcdonough S."/>
            <person name="Mcghee T."/>
            <person name="Meldrim J."/>
            <person name="Meneus L."/>
            <person name="Mesirov J."/>
            <person name="Mihalev A."/>
            <person name="Mihova T."/>
            <person name="Mikkelsen T."/>
            <person name="Mlenga V."/>
            <person name="Moru K."/>
            <person name="Mozes J."/>
            <person name="Mulrain L."/>
            <person name="Munson G."/>
            <person name="Naylor J."/>
            <person name="Newes C."/>
            <person name="Nguyen C."/>
            <person name="Nguyen N."/>
            <person name="Nguyen T."/>
            <person name="Nicol R."/>
            <person name="Nielsen C."/>
            <person name="Nizzari M."/>
            <person name="Norbu C."/>
            <person name="Norbu N."/>
            <person name="O'donnell P."/>
            <person name="Okoawo O."/>
            <person name="O'leary S."/>
            <person name="Omotosho B."/>
            <person name="O'neill K."/>
            <person name="Osman S."/>
            <person name="Parker S."/>
            <person name="Perrin D."/>
            <person name="Phunkhang P."/>
            <person name="Piqani B."/>
            <person name="Purcell S."/>
            <person name="Rachupka T."/>
            <person name="Ramasamy U."/>
            <person name="Rameau R."/>
            <person name="Ray V."/>
            <person name="Raymond C."/>
            <person name="Retta R."/>
            <person name="Richardson S."/>
            <person name="Rise C."/>
            <person name="Rodriguez J."/>
            <person name="Rogers J."/>
            <person name="Rogov P."/>
            <person name="Rutman M."/>
            <person name="Schupbach R."/>
            <person name="Seaman C."/>
            <person name="Settipalli S."/>
            <person name="Sharpe T."/>
            <person name="Sheridan J."/>
            <person name="Sherpa N."/>
            <person name="Shi J."/>
            <person name="Smirnov S."/>
            <person name="Smith C."/>
            <person name="Sougnez C."/>
            <person name="Spencer B."/>
            <person name="Stalker J."/>
            <person name="Stange-thomann N."/>
            <person name="Stavropoulos S."/>
            <person name="Stetson K."/>
            <person name="Stone C."/>
            <person name="Stone S."/>
            <person name="Stubbs M."/>
            <person name="Talamas J."/>
            <person name="Tchuinga P."/>
            <person name="Tenzing P."/>
            <person name="Tesfaye S."/>
            <person name="Theodore J."/>
            <person name="Thoulutsang Y."/>
            <person name="Topham K."/>
            <person name="Towey S."/>
            <person name="Tsamla T."/>
            <person name="Tsomo N."/>
            <person name="Vallee D."/>
            <person name="Vassiliev H."/>
            <person name="Venkataraman V."/>
            <person name="Vinson J."/>
            <person name="Vo A."/>
            <person name="Wade C."/>
            <person name="Wang S."/>
            <person name="Wangchuk T."/>
            <person name="Wangdi T."/>
            <person name="Whittaker C."/>
            <person name="Wilkinson J."/>
            <person name="Wu Y."/>
            <person name="Wyman D."/>
            <person name="Yadav S."/>
            <person name="Yang S."/>
            <person name="Yang X."/>
            <person name="Yeager S."/>
            <person name="Yee E."/>
            <person name="Young G."/>
            <person name="Zainoun J."/>
            <person name="Zembeck L."/>
            <person name="Zimmer A."/>
            <person name="Zody M."/>
            <person name="Lander E."/>
        </authorList>
    </citation>
    <scope>NUCLEOTIDE SEQUENCE [LARGE SCALE GENOMIC DNA]</scope>
</reference>
<dbReference type="SUPFAM" id="SSF49313">
    <property type="entry name" value="Cadherin-like"/>
    <property type="match status" value="5"/>
</dbReference>
<feature type="domain" description="Cadherin" evidence="12">
    <location>
        <begin position="227"/>
        <end position="335"/>
    </location>
</feature>
<evidence type="ECO:0000256" key="10">
    <source>
        <dbReference type="ARBA" id="ARBA00023180"/>
    </source>
</evidence>
<dbReference type="FunFam" id="2.60.40.60:FF:000036">
    <property type="entry name" value="Protocadherin 9"/>
    <property type="match status" value="1"/>
</dbReference>
<evidence type="ECO:0000256" key="8">
    <source>
        <dbReference type="ARBA" id="ARBA00022989"/>
    </source>
</evidence>
<protein>
    <recommendedName>
        <fullName evidence="12">Cadherin domain-containing protein</fullName>
    </recommendedName>
</protein>
<evidence type="ECO:0000256" key="7">
    <source>
        <dbReference type="ARBA" id="ARBA00022889"/>
    </source>
</evidence>
<keyword evidence="8" id="KW-1133">Transmembrane helix</keyword>
<keyword evidence="14" id="KW-1185">Reference proteome</keyword>
<keyword evidence="5" id="KW-0677">Repeat</keyword>
<dbReference type="OMA" id="MSWGHES"/>
<sequence length="661" mass="73159">CLQLTYRVKEDTGQGDYIGNIPQELNFPSLAPSQKQRNYQVLAGGDKITVDPVLGDLNTAIRLDREKLCPYNPPTCVIDVEVAVLPSTYFDLIKVQIFIEDLNDNAPKFPSDVLIKDISESAFIGTIIRLDSATDPDLGLNAIHGYELEVSTLNSGETTNPFQLVVTENIDGTKIPQLQLSETLDREVTSSYELLLKAIDGGTPRLTGTATIEITVTDSNDNQPTFPRGSYVVEVPEDRPEGFMVIQVQATDLDSGTNADLTYSFPSLVSAHDKAIFRLDPDSGEISVKEPGLDYENRTIHHLTVEARDKGPNSSPAYTTVTVQVVDVNDEYPQIVINFMDYLDTASQDDTPSEATTFVTITDRDTGVNGNVTCRLKDSKDFELYELDKKESRYLIKTNKTLDRETKPFYNLKIEAWDFGSPSLTNTTIIAVELEDVNDNPPTFRQPSYTVGVGELIRNGRKVTQIKATDEDDGLNARITYTIQPVNENENLPFNIEQDTGIVRFGPNAEPLDADISTKAFLMTVTATDNGTPPLSATVSLTITVNDENDNTTTQYSFLVKEHLQRGAYIGYVLANDSDADTLTNAKVTYSFVDSNENIPFSINPDTGISTVLISYDVLQSQPYILRVKARDEGKEPRQNFATVQIYLIDINDNPPSVSFP</sequence>
<dbReference type="PANTHER" id="PTHR24028:SF146">
    <property type="entry name" value="CADHERIN 96CB, ISOFORM D-RELATED"/>
    <property type="match status" value="1"/>
</dbReference>
<evidence type="ECO:0000313" key="13">
    <source>
        <dbReference type="Ensembl" id="ENSCSAVP00000006342.1"/>
    </source>
</evidence>
<feature type="domain" description="Cadherin" evidence="12">
    <location>
        <begin position="118"/>
        <end position="226"/>
    </location>
</feature>
<evidence type="ECO:0000256" key="5">
    <source>
        <dbReference type="ARBA" id="ARBA00022737"/>
    </source>
</evidence>
<dbReference type="GO" id="GO:0005509">
    <property type="term" value="F:calcium ion binding"/>
    <property type="evidence" value="ECO:0007669"/>
    <property type="project" value="UniProtKB-UniRule"/>
</dbReference>
<keyword evidence="3" id="KW-0812">Transmembrane</keyword>
<keyword evidence="10" id="KW-0325">Glycoprotein</keyword>
<dbReference type="FunFam" id="2.60.40.60:FF:000007">
    <property type="entry name" value="Protocadherin alpha 2"/>
    <property type="match status" value="1"/>
</dbReference>
<dbReference type="InterPro" id="IPR020894">
    <property type="entry name" value="Cadherin_CS"/>
</dbReference>
<evidence type="ECO:0000256" key="4">
    <source>
        <dbReference type="ARBA" id="ARBA00022729"/>
    </source>
</evidence>
<dbReference type="FunFam" id="2.60.40.60:FF:000002">
    <property type="entry name" value="Protocadherin alpha 2"/>
    <property type="match status" value="1"/>
</dbReference>
<keyword evidence="2" id="KW-1003">Cell membrane</keyword>
<evidence type="ECO:0000256" key="11">
    <source>
        <dbReference type="PROSITE-ProRule" id="PRU00043"/>
    </source>
</evidence>
<dbReference type="PRINTS" id="PR00205">
    <property type="entry name" value="CADHERIN"/>
</dbReference>
<dbReference type="PROSITE" id="PS50268">
    <property type="entry name" value="CADHERIN_2"/>
    <property type="match status" value="6"/>
</dbReference>
<dbReference type="STRING" id="51511.ENSCSAVP00000006342"/>
<dbReference type="Pfam" id="PF08266">
    <property type="entry name" value="Cadherin_2"/>
    <property type="match status" value="1"/>
</dbReference>
<comment type="subcellular location">
    <subcellularLocation>
        <location evidence="1">Cell membrane</location>
        <topology evidence="1">Single-pass type I membrane protein</topology>
    </subcellularLocation>
</comment>
<evidence type="ECO:0000313" key="14">
    <source>
        <dbReference type="Proteomes" id="UP000007875"/>
    </source>
</evidence>
<accession>H2YLZ0</accession>
<dbReference type="PANTHER" id="PTHR24028">
    <property type="entry name" value="CADHERIN-87A"/>
    <property type="match status" value="1"/>
</dbReference>
<dbReference type="Pfam" id="PF00028">
    <property type="entry name" value="Cadherin"/>
    <property type="match status" value="5"/>
</dbReference>
<evidence type="ECO:0000256" key="6">
    <source>
        <dbReference type="ARBA" id="ARBA00022837"/>
    </source>
</evidence>
<evidence type="ECO:0000256" key="2">
    <source>
        <dbReference type="ARBA" id="ARBA00022475"/>
    </source>
</evidence>
<reference evidence="13" key="3">
    <citation type="submission" date="2025-09" db="UniProtKB">
        <authorList>
            <consortium name="Ensembl"/>
        </authorList>
    </citation>
    <scope>IDENTIFICATION</scope>
</reference>
<dbReference type="SMART" id="SM00112">
    <property type="entry name" value="CA"/>
    <property type="match status" value="6"/>
</dbReference>
<feature type="domain" description="Cadherin" evidence="12">
    <location>
        <begin position="39"/>
        <end position="109"/>
    </location>
</feature>
<keyword evidence="7" id="KW-0130">Cell adhesion</keyword>
<evidence type="ECO:0000256" key="9">
    <source>
        <dbReference type="ARBA" id="ARBA00023136"/>
    </source>
</evidence>
<keyword evidence="4" id="KW-0732">Signal</keyword>
<dbReference type="CDD" id="cd11304">
    <property type="entry name" value="Cadherin_repeat"/>
    <property type="match status" value="5"/>
</dbReference>
<dbReference type="Proteomes" id="UP000007875">
    <property type="component" value="Unassembled WGS sequence"/>
</dbReference>
<evidence type="ECO:0000259" key="12">
    <source>
        <dbReference type="PROSITE" id="PS50268"/>
    </source>
</evidence>
<dbReference type="GO" id="GO:0005886">
    <property type="term" value="C:plasma membrane"/>
    <property type="evidence" value="ECO:0007669"/>
    <property type="project" value="UniProtKB-SubCell"/>
</dbReference>
<dbReference type="InterPro" id="IPR002126">
    <property type="entry name" value="Cadherin-like_dom"/>
</dbReference>
<dbReference type="InterPro" id="IPR015919">
    <property type="entry name" value="Cadherin-like_sf"/>
</dbReference>
<dbReference type="PROSITE" id="PS00232">
    <property type="entry name" value="CADHERIN_1"/>
    <property type="match status" value="3"/>
</dbReference>
<dbReference type="AlphaFoldDB" id="H2YLZ0"/>
<dbReference type="InterPro" id="IPR013164">
    <property type="entry name" value="Cadherin_N"/>
</dbReference>
<name>H2YLZ0_CIOSA</name>
<evidence type="ECO:0000256" key="3">
    <source>
        <dbReference type="ARBA" id="ARBA00022692"/>
    </source>
</evidence>
<dbReference type="GO" id="GO:0007156">
    <property type="term" value="P:homophilic cell adhesion via plasma membrane adhesion molecules"/>
    <property type="evidence" value="ECO:0007669"/>
    <property type="project" value="InterPro"/>
</dbReference>
<keyword evidence="6 11" id="KW-0106">Calcium</keyword>
<dbReference type="FunFam" id="2.60.40.60:FF:000020">
    <property type="entry name" value="Dachsous cadherin-related 1b"/>
    <property type="match status" value="1"/>
</dbReference>
<dbReference type="GeneTree" id="ENSGT00940000165135"/>